<proteinExistence type="predicted"/>
<sequence>MKIFVLMWVFIVGLHAEEFRGTFITEPIFNASVYLQTVGNPDNPAVVLVHGLGDEASTIWEGSIERLKDDYFVVTFDLPGFGQSSKSNELYSPLNYAKFIHYITQTYVKKPFHLVGHSMGGAIALKYTSMYPSDVESLVLVDAAGILHRSEYNNFLVQNGVNAFFDEQNGLIQGLQTQKVTSFIDKIAEKIDRKMSLDMEVVLSSEDLRATILGGSPYSIAAVALVEENFNGIPQKINTRTTIIWGETDTVAPVETGYVLHKLMPNASLKILPRTGHVPMISNEETFLNLLEAHLLNQEGIVRPTVPPNAPNYSATIRDIDGRVYTGRIGNMSIINSQKIIIKDAVIEELGIINSDVKIINSTIKSTKAVVLSAQNAKVFIVASDISGRIKLQNTKLHLLGITMDTFGKPIEALSTSMVFYSLCQINNKLIHGKEILGLH</sequence>
<keyword evidence="2" id="KW-0378">Hydrolase</keyword>
<dbReference type="OrthoDB" id="5342129at2"/>
<dbReference type="PANTHER" id="PTHR43798:SF33">
    <property type="entry name" value="HYDROLASE, PUTATIVE (AFU_ORTHOLOGUE AFUA_2G14860)-RELATED"/>
    <property type="match status" value="1"/>
</dbReference>
<dbReference type="EC" id="3.1.1.3" evidence="2"/>
<dbReference type="PANTHER" id="PTHR43798">
    <property type="entry name" value="MONOACYLGLYCEROL LIPASE"/>
    <property type="match status" value="1"/>
</dbReference>
<dbReference type="PRINTS" id="PR00111">
    <property type="entry name" value="ABHYDROLASE"/>
</dbReference>
<dbReference type="InterPro" id="IPR029058">
    <property type="entry name" value="AB_hydrolase_fold"/>
</dbReference>
<dbReference type="EMBL" id="CP023275">
    <property type="protein sequence ID" value="ATB70710.1"/>
    <property type="molecule type" value="Genomic_DNA"/>
</dbReference>
<feature type="domain" description="AB hydrolase-1" evidence="1">
    <location>
        <begin position="44"/>
        <end position="283"/>
    </location>
</feature>
<protein>
    <submittedName>
        <fullName evidence="2">Alpha/beta hydrolase</fullName>
        <ecNumber evidence="2">3.1.1.3</ecNumber>
    </submittedName>
</protein>
<organism evidence="2 3">
    <name type="scientific">Sulfurospirillum diekertiae</name>
    <dbReference type="NCBI Taxonomy" id="1854492"/>
    <lineage>
        <taxon>Bacteria</taxon>
        <taxon>Pseudomonadati</taxon>
        <taxon>Campylobacterota</taxon>
        <taxon>Epsilonproteobacteria</taxon>
        <taxon>Campylobacterales</taxon>
        <taxon>Sulfurospirillaceae</taxon>
        <taxon>Sulfurospirillum</taxon>
    </lineage>
</organism>
<dbReference type="KEGG" id="sulj:SJPD1_2616"/>
<dbReference type="GO" id="GO:0016020">
    <property type="term" value="C:membrane"/>
    <property type="evidence" value="ECO:0007669"/>
    <property type="project" value="TreeGrafter"/>
</dbReference>
<dbReference type="Pfam" id="PF00561">
    <property type="entry name" value="Abhydrolase_1"/>
    <property type="match status" value="1"/>
</dbReference>
<evidence type="ECO:0000313" key="3">
    <source>
        <dbReference type="Proteomes" id="UP000217349"/>
    </source>
</evidence>
<evidence type="ECO:0000313" key="2">
    <source>
        <dbReference type="EMBL" id="ATB70710.1"/>
    </source>
</evidence>
<evidence type="ECO:0000259" key="1">
    <source>
        <dbReference type="Pfam" id="PF00561"/>
    </source>
</evidence>
<dbReference type="AlphaFoldDB" id="A0A290HYH7"/>
<gene>
    <name evidence="2" type="ORF">SJPD1_2616</name>
</gene>
<dbReference type="Gene3D" id="3.40.50.1820">
    <property type="entry name" value="alpha/beta hydrolase"/>
    <property type="match status" value="1"/>
</dbReference>
<reference evidence="3" key="1">
    <citation type="submission" date="2017-09" db="EMBL/GenBank/DDBJ databases">
        <title>The complete genome of Sulfurospirillum sp. JPD-1.</title>
        <authorList>
            <person name="Goris T."/>
        </authorList>
    </citation>
    <scope>NUCLEOTIDE SEQUENCE [LARGE SCALE GENOMIC DNA]</scope>
    <source>
        <strain evidence="3">JPD-1</strain>
    </source>
</reference>
<dbReference type="RefSeq" id="WP_096047518.1">
    <property type="nucleotide sequence ID" value="NZ_CP023275.1"/>
</dbReference>
<dbReference type="InterPro" id="IPR050266">
    <property type="entry name" value="AB_hydrolase_sf"/>
</dbReference>
<dbReference type="Proteomes" id="UP000217349">
    <property type="component" value="Chromosome"/>
</dbReference>
<dbReference type="SUPFAM" id="SSF53474">
    <property type="entry name" value="alpha/beta-Hydrolases"/>
    <property type="match status" value="1"/>
</dbReference>
<name>A0A290HYH7_9BACT</name>
<accession>A0A290HYH7</accession>
<dbReference type="InterPro" id="IPR000073">
    <property type="entry name" value="AB_hydrolase_1"/>
</dbReference>
<dbReference type="GO" id="GO:0004806">
    <property type="term" value="F:triacylglycerol lipase activity"/>
    <property type="evidence" value="ECO:0007669"/>
    <property type="project" value="UniProtKB-EC"/>
</dbReference>